<dbReference type="SMART" id="SM00248">
    <property type="entry name" value="ANK"/>
    <property type="match status" value="4"/>
</dbReference>
<proteinExistence type="predicted"/>
<name>A0A075ANQ5_ROZAC</name>
<dbReference type="AlphaFoldDB" id="A0A075ANQ5"/>
<feature type="region of interest" description="Disordered" evidence="1">
    <location>
        <begin position="596"/>
        <end position="638"/>
    </location>
</feature>
<evidence type="ECO:0000313" key="4">
    <source>
        <dbReference type="Proteomes" id="UP000030755"/>
    </source>
</evidence>
<dbReference type="HOGENOM" id="CLU_324699_0_0_1"/>
<gene>
    <name evidence="3" type="ORF">O9G_000008</name>
</gene>
<feature type="compositionally biased region" description="Basic residues" evidence="1">
    <location>
        <begin position="606"/>
        <end position="624"/>
    </location>
</feature>
<evidence type="ECO:0000313" key="3">
    <source>
        <dbReference type="EMBL" id="EPZ31532.1"/>
    </source>
</evidence>
<evidence type="ECO:0000256" key="2">
    <source>
        <dbReference type="SAM" id="SignalP"/>
    </source>
</evidence>
<feature type="chain" id="PRO_5001704719" description="Ankyrin" evidence="2">
    <location>
        <begin position="20"/>
        <end position="889"/>
    </location>
</feature>
<dbReference type="Gene3D" id="1.25.40.20">
    <property type="entry name" value="Ankyrin repeat-containing domain"/>
    <property type="match status" value="1"/>
</dbReference>
<keyword evidence="2" id="KW-0732">Signal</keyword>
<dbReference type="SUPFAM" id="SSF48403">
    <property type="entry name" value="Ankyrin repeat"/>
    <property type="match status" value="1"/>
</dbReference>
<accession>A0A075ANQ5</accession>
<dbReference type="InterPro" id="IPR036770">
    <property type="entry name" value="Ankyrin_rpt-contain_sf"/>
</dbReference>
<dbReference type="Proteomes" id="UP000030755">
    <property type="component" value="Unassembled WGS sequence"/>
</dbReference>
<dbReference type="EMBL" id="KE561209">
    <property type="protein sequence ID" value="EPZ31532.1"/>
    <property type="molecule type" value="Genomic_DNA"/>
</dbReference>
<sequence length="889" mass="102852">MLPFSFLVGLLLFLCSARANIHLDPRFKLKEQKFTSLGNNARDCYQALLHYKASSKDFPLDCAEISLSVSTLAGMTLKSPKSIFDGLKHMSVDDKKYFSNDIVNLYMFFAMTGKLAVVKHITENHYKWIYSVSSKGLNVMSMACVFNRVDVVSYLLEIAKKQYLAQNISDEWVFRLLDESRNNCMDYAIKLGHAKVIEALIKSPLYNPETYKSKTALKITQQIQREKNKVVRDHLITTFTKSNLLIFEPELESPDYLFDLRPYKEFNSIYAMYPDDCSVKKVVSLAIVKEDVDLLSVIYENNPRFIFKKEDFADNEFIPKGMNFDHLNGLQLAILLQRMNVIDFFIEHKKYEMEYVSLFERTPFFYAVLSKNIEILKLLANHSEKNRYKPYFTIMDNRGTDIVEEFFLLKQPETIYELAHVDIIPVLGHNSFGYGLLDYSIYYGFDLTYYSLRRAYNARNVEYEMVLKSRPNGINLLLSCLISGKSLTLCKDIYAINPDAFDMESLNGITVMSIVKDLTPEFKYWVEQINKERNNLKPLEIEMKELADEFQDMTVLNTKISKSKAKKARKKARKITKAEDVQVSIPLIDDFQASPTLIVPEEPKNKTKKPKTKTKQKQNKKKRTSQNMIEKVESERKETDRLKGEETVEIIFPTLKRKKLRPKRSITGKSLSGLQIKPQKVIQDEYFALQEKYSNGEIQIKLNEDEDFYEPDLVDFIVTDISRNEDPAEVASRIVKEKSIFEPYSYYVTEHSNGLTLTITFGSVAPNENSSNLKCVSQGPQNRHTSTLFDLFTSLEPVEFEHNIMSQVSCNRLAVFSVIKNLIDLVDPTSKKVISNLIKKVLRATKLLDQPLRFQNIIDKYMNTDPSKHLLCKSIFQDVFTLDNIEFKV</sequence>
<keyword evidence="4" id="KW-1185">Reference proteome</keyword>
<evidence type="ECO:0000256" key="1">
    <source>
        <dbReference type="SAM" id="MobiDB-lite"/>
    </source>
</evidence>
<dbReference type="InterPro" id="IPR002110">
    <property type="entry name" value="Ankyrin_rpt"/>
</dbReference>
<organism evidence="3 4">
    <name type="scientific">Rozella allomycis (strain CSF55)</name>
    <dbReference type="NCBI Taxonomy" id="988480"/>
    <lineage>
        <taxon>Eukaryota</taxon>
        <taxon>Fungi</taxon>
        <taxon>Fungi incertae sedis</taxon>
        <taxon>Cryptomycota</taxon>
        <taxon>Cryptomycota incertae sedis</taxon>
        <taxon>Rozella</taxon>
    </lineage>
</organism>
<reference evidence="3 4" key="1">
    <citation type="journal article" date="2013" name="Curr. Biol.">
        <title>Shared signatures of parasitism and phylogenomics unite Cryptomycota and microsporidia.</title>
        <authorList>
            <person name="James T.Y."/>
            <person name="Pelin A."/>
            <person name="Bonen L."/>
            <person name="Ahrendt S."/>
            <person name="Sain D."/>
            <person name="Corradi N."/>
            <person name="Stajich J.E."/>
        </authorList>
    </citation>
    <scope>NUCLEOTIDE SEQUENCE [LARGE SCALE GENOMIC DNA]</scope>
    <source>
        <strain evidence="3 4">CSF55</strain>
    </source>
</reference>
<evidence type="ECO:0008006" key="5">
    <source>
        <dbReference type="Google" id="ProtNLM"/>
    </source>
</evidence>
<protein>
    <recommendedName>
        <fullName evidence="5">Ankyrin</fullName>
    </recommendedName>
</protein>
<feature type="signal peptide" evidence="2">
    <location>
        <begin position="1"/>
        <end position="19"/>
    </location>
</feature>